<keyword evidence="4" id="KW-0067">ATP-binding</keyword>
<gene>
    <name evidence="6" type="ORF">BEU04_01215</name>
</gene>
<dbReference type="SUPFAM" id="SSF52540">
    <property type="entry name" value="P-loop containing nucleoside triphosphate hydrolases"/>
    <property type="match status" value="1"/>
</dbReference>
<dbReference type="EMBL" id="MIYU01000012">
    <property type="protein sequence ID" value="OIR16588.1"/>
    <property type="molecule type" value="Genomic_DNA"/>
</dbReference>
<dbReference type="InterPro" id="IPR027417">
    <property type="entry name" value="P-loop_NTPase"/>
</dbReference>
<keyword evidence="2" id="KW-0813">Transport</keyword>
<name>A0A1J5TS99_9ARCH</name>
<comment type="similarity">
    <text evidence="1">Belongs to the ABC transporter superfamily.</text>
</comment>
<evidence type="ECO:0000256" key="1">
    <source>
        <dbReference type="ARBA" id="ARBA00005417"/>
    </source>
</evidence>
<accession>A0A1J5TS99</accession>
<evidence type="ECO:0000256" key="2">
    <source>
        <dbReference type="ARBA" id="ARBA00022448"/>
    </source>
</evidence>
<organism evidence="6 7">
    <name type="scientific">Marine Group III euryarchaeote CG-Bathy1</name>
    <dbReference type="NCBI Taxonomy" id="1889001"/>
    <lineage>
        <taxon>Archaea</taxon>
        <taxon>Methanobacteriati</taxon>
        <taxon>Thermoplasmatota</taxon>
        <taxon>Thermoplasmata</taxon>
        <taxon>Candidatus Thermoprofundales</taxon>
    </lineage>
</organism>
<dbReference type="PANTHER" id="PTHR42711:SF5">
    <property type="entry name" value="ABC TRANSPORTER ATP-BINDING PROTEIN NATA"/>
    <property type="match status" value="1"/>
</dbReference>
<dbReference type="PROSITE" id="PS50893">
    <property type="entry name" value="ABC_TRANSPORTER_2"/>
    <property type="match status" value="1"/>
</dbReference>
<dbReference type="InterPro" id="IPR003439">
    <property type="entry name" value="ABC_transporter-like_ATP-bd"/>
</dbReference>
<dbReference type="PROSITE" id="PS00211">
    <property type="entry name" value="ABC_TRANSPORTER_1"/>
    <property type="match status" value="1"/>
</dbReference>
<keyword evidence="3" id="KW-0547">Nucleotide-binding</keyword>
<evidence type="ECO:0000256" key="3">
    <source>
        <dbReference type="ARBA" id="ARBA00022741"/>
    </source>
</evidence>
<reference evidence="6 7" key="1">
    <citation type="submission" date="2016-08" db="EMBL/GenBank/DDBJ databases">
        <title>New Insights into Marine Group III Euryarchaeota, from dark to light.</title>
        <authorList>
            <person name="Haro-Moreno J.M."/>
            <person name="Rodriguez-Valera F."/>
            <person name="Lopez-Garcia P."/>
            <person name="Moreira D."/>
            <person name="Martin-Cuadrado A.B."/>
        </authorList>
    </citation>
    <scope>NUCLEOTIDE SEQUENCE [LARGE SCALE GENOMIC DNA]</scope>
    <source>
        <strain evidence="6">CG-Bathy1</strain>
    </source>
</reference>
<dbReference type="Pfam" id="PF00005">
    <property type="entry name" value="ABC_tran"/>
    <property type="match status" value="1"/>
</dbReference>
<evidence type="ECO:0000259" key="5">
    <source>
        <dbReference type="PROSITE" id="PS50893"/>
    </source>
</evidence>
<evidence type="ECO:0000313" key="6">
    <source>
        <dbReference type="EMBL" id="OIR16588.1"/>
    </source>
</evidence>
<dbReference type="GO" id="GO:0016887">
    <property type="term" value="F:ATP hydrolysis activity"/>
    <property type="evidence" value="ECO:0007669"/>
    <property type="project" value="InterPro"/>
</dbReference>
<dbReference type="Proteomes" id="UP000183815">
    <property type="component" value="Unassembled WGS sequence"/>
</dbReference>
<dbReference type="InterPro" id="IPR017871">
    <property type="entry name" value="ABC_transporter-like_CS"/>
</dbReference>
<dbReference type="PANTHER" id="PTHR42711">
    <property type="entry name" value="ABC TRANSPORTER ATP-BINDING PROTEIN"/>
    <property type="match status" value="1"/>
</dbReference>
<evidence type="ECO:0000313" key="7">
    <source>
        <dbReference type="Proteomes" id="UP000183815"/>
    </source>
</evidence>
<proteinExistence type="inferred from homology"/>
<dbReference type="SMART" id="SM00382">
    <property type="entry name" value="AAA"/>
    <property type="match status" value="1"/>
</dbReference>
<feature type="domain" description="ABC transporter" evidence="5">
    <location>
        <begin position="2"/>
        <end position="232"/>
    </location>
</feature>
<dbReference type="CDD" id="cd03230">
    <property type="entry name" value="ABC_DR_subfamily_A"/>
    <property type="match status" value="1"/>
</dbReference>
<dbReference type="AlphaFoldDB" id="A0A1J5TS99"/>
<protein>
    <recommendedName>
        <fullName evidence="5">ABC transporter domain-containing protein</fullName>
    </recommendedName>
</protein>
<dbReference type="Gene3D" id="3.40.50.300">
    <property type="entry name" value="P-loop containing nucleotide triphosphate hydrolases"/>
    <property type="match status" value="1"/>
</dbReference>
<dbReference type="InterPro" id="IPR003593">
    <property type="entry name" value="AAA+_ATPase"/>
</dbReference>
<dbReference type="GO" id="GO:0005524">
    <property type="term" value="F:ATP binding"/>
    <property type="evidence" value="ECO:0007669"/>
    <property type="project" value="UniProtKB-KW"/>
</dbReference>
<comment type="caution">
    <text evidence="6">The sequence shown here is derived from an EMBL/GenBank/DDBJ whole genome shotgun (WGS) entry which is preliminary data.</text>
</comment>
<dbReference type="InterPro" id="IPR050763">
    <property type="entry name" value="ABC_transporter_ATP-binding"/>
</dbReference>
<evidence type="ECO:0000256" key="4">
    <source>
        <dbReference type="ARBA" id="ARBA00022840"/>
    </source>
</evidence>
<sequence length="253" mass="27832">MIEIQNVTRLYGKTVAVSKLDLNIHRGEIFGLLGSNGAGKSTTMKMVCGLLKPTNGTIHVGGIDVRNNPLAVKAKIGYLPENAQLYERLTGKENLELIGALRKLSSNLIEERIEYYSEKLGLEKHIFSEVGSYSKGMKQRLAIAQTLIHDPEVLVLDEPASGLDPRYVKLLKEWIRKLARTGCTIILSTHITEIAASLCDRIGIINNGRLGGIGTVSDLMIATNSKNLEDCFVSIVESDATTEITEGRFYRTD</sequence>